<keyword evidence="14" id="KW-1185">Reference proteome</keyword>
<dbReference type="OrthoDB" id="9809746at2"/>
<dbReference type="SUPFAM" id="SSF52833">
    <property type="entry name" value="Thioredoxin-like"/>
    <property type="match status" value="1"/>
</dbReference>
<protein>
    <recommendedName>
        <fullName evidence="2">thioredoxin-dependent peroxiredoxin</fullName>
        <ecNumber evidence="2">1.11.1.24</ecNumber>
    </recommendedName>
    <alternativeName>
        <fullName evidence="8">Thioredoxin peroxidase</fullName>
    </alternativeName>
    <alternativeName>
        <fullName evidence="10">Thioredoxin-dependent peroxiredoxin Bcp</fullName>
    </alternativeName>
</protein>
<dbReference type="RefSeq" id="WP_038988145.1">
    <property type="nucleotide sequence ID" value="NZ_JWJO01000079.1"/>
</dbReference>
<dbReference type="Proteomes" id="UP000076630">
    <property type="component" value="Unassembled WGS sequence"/>
</dbReference>
<dbReference type="PANTHER" id="PTHR42801">
    <property type="entry name" value="THIOREDOXIN-DEPENDENT PEROXIDE REDUCTASE"/>
    <property type="match status" value="1"/>
</dbReference>
<comment type="similarity">
    <text evidence="9">Belongs to the peroxiredoxin family. BCP/PrxQ subfamily.</text>
</comment>
<name>A0A168CU34_9FLAO</name>
<dbReference type="Gene3D" id="3.40.30.10">
    <property type="entry name" value="Glutaredoxin"/>
    <property type="match status" value="1"/>
</dbReference>
<keyword evidence="3" id="KW-0575">Peroxidase</keyword>
<evidence type="ECO:0000313" key="14">
    <source>
        <dbReference type="Proteomes" id="UP000076630"/>
    </source>
</evidence>
<feature type="domain" description="Thioredoxin" evidence="12">
    <location>
        <begin position="43"/>
        <end position="212"/>
    </location>
</feature>
<dbReference type="EMBL" id="LQNU01000059">
    <property type="protein sequence ID" value="KZE79703.1"/>
    <property type="molecule type" value="Genomic_DNA"/>
</dbReference>
<evidence type="ECO:0000256" key="6">
    <source>
        <dbReference type="ARBA" id="ARBA00023157"/>
    </source>
</evidence>
<dbReference type="InterPro" id="IPR013766">
    <property type="entry name" value="Thioredoxin_domain"/>
</dbReference>
<dbReference type="CDD" id="cd02970">
    <property type="entry name" value="PRX_like2"/>
    <property type="match status" value="1"/>
</dbReference>
<keyword evidence="7" id="KW-0676">Redox-active center</keyword>
<comment type="function">
    <text evidence="1">Thiol-specific peroxidase that catalyzes the reduction of hydrogen peroxide and organic hydroperoxides to water and alcohols, respectively. Plays a role in cell protection against oxidative stress by detoxifying peroxides and as sensor of hydrogen peroxide-mediated signaling events.</text>
</comment>
<dbReference type="Pfam" id="PF00578">
    <property type="entry name" value="AhpC-TSA"/>
    <property type="match status" value="1"/>
</dbReference>
<evidence type="ECO:0000259" key="12">
    <source>
        <dbReference type="PROSITE" id="PS51352"/>
    </source>
</evidence>
<dbReference type="GO" id="GO:0045454">
    <property type="term" value="P:cell redox homeostasis"/>
    <property type="evidence" value="ECO:0007669"/>
    <property type="project" value="TreeGrafter"/>
</dbReference>
<evidence type="ECO:0000256" key="9">
    <source>
        <dbReference type="ARBA" id="ARBA00038489"/>
    </source>
</evidence>
<dbReference type="InterPro" id="IPR036249">
    <property type="entry name" value="Thioredoxin-like_sf"/>
</dbReference>
<evidence type="ECO:0000256" key="5">
    <source>
        <dbReference type="ARBA" id="ARBA00023002"/>
    </source>
</evidence>
<dbReference type="GO" id="GO:0005737">
    <property type="term" value="C:cytoplasm"/>
    <property type="evidence" value="ECO:0007669"/>
    <property type="project" value="TreeGrafter"/>
</dbReference>
<dbReference type="GO" id="GO:0034599">
    <property type="term" value="P:cellular response to oxidative stress"/>
    <property type="evidence" value="ECO:0007669"/>
    <property type="project" value="TreeGrafter"/>
</dbReference>
<proteinExistence type="inferred from homology"/>
<sequence>MKDIKQELEAISVGMQSQVPTETLNAFGQSIADLQTIEFGKTSEEGMQFSGVAVLSEDGREISVLDLFQGKRMLVSFVRGSWCPFCNVEIGHLLAYYEELKAMNVEVMVISPMNIEAIKQWKVDMGMPFTIAQDKELKLSKSLGIDFELQDFVQPHYEALGIDVKAINDTEKAELVLPAVFLLDENGSITYRYMDVNYGNRLDLKEVIAKLS</sequence>
<evidence type="ECO:0000256" key="2">
    <source>
        <dbReference type="ARBA" id="ARBA00013017"/>
    </source>
</evidence>
<comment type="caution">
    <text evidence="13">The sequence shown here is derived from an EMBL/GenBank/DDBJ whole genome shotgun (WGS) entry which is preliminary data.</text>
</comment>
<gene>
    <name evidence="13" type="ORF">AV926_11010</name>
</gene>
<evidence type="ECO:0000256" key="1">
    <source>
        <dbReference type="ARBA" id="ARBA00003330"/>
    </source>
</evidence>
<dbReference type="EC" id="1.11.1.24" evidence="2"/>
<evidence type="ECO:0000256" key="10">
    <source>
        <dbReference type="ARBA" id="ARBA00042639"/>
    </source>
</evidence>
<comment type="catalytic activity">
    <reaction evidence="11">
        <text>a hydroperoxide + [thioredoxin]-dithiol = an alcohol + [thioredoxin]-disulfide + H2O</text>
        <dbReference type="Rhea" id="RHEA:62620"/>
        <dbReference type="Rhea" id="RHEA-COMP:10698"/>
        <dbReference type="Rhea" id="RHEA-COMP:10700"/>
        <dbReference type="ChEBI" id="CHEBI:15377"/>
        <dbReference type="ChEBI" id="CHEBI:29950"/>
        <dbReference type="ChEBI" id="CHEBI:30879"/>
        <dbReference type="ChEBI" id="CHEBI:35924"/>
        <dbReference type="ChEBI" id="CHEBI:50058"/>
        <dbReference type="EC" id="1.11.1.24"/>
    </reaction>
</comment>
<dbReference type="PROSITE" id="PS51352">
    <property type="entry name" value="THIOREDOXIN_2"/>
    <property type="match status" value="1"/>
</dbReference>
<dbReference type="InterPro" id="IPR000866">
    <property type="entry name" value="AhpC/TSA"/>
</dbReference>
<dbReference type="InterPro" id="IPR050924">
    <property type="entry name" value="Peroxiredoxin_BCP/PrxQ"/>
</dbReference>
<keyword evidence="6" id="KW-1015">Disulfide bond</keyword>
<dbReference type="AlphaFoldDB" id="A0A168CU34"/>
<dbReference type="GO" id="GO:0008379">
    <property type="term" value="F:thioredoxin peroxidase activity"/>
    <property type="evidence" value="ECO:0007669"/>
    <property type="project" value="TreeGrafter"/>
</dbReference>
<evidence type="ECO:0000256" key="8">
    <source>
        <dbReference type="ARBA" id="ARBA00032824"/>
    </source>
</evidence>
<dbReference type="PANTHER" id="PTHR42801:SF7">
    <property type="entry name" value="SLL1159 PROTEIN"/>
    <property type="match status" value="1"/>
</dbReference>
<keyword evidence="4" id="KW-0049">Antioxidant</keyword>
<evidence type="ECO:0000313" key="13">
    <source>
        <dbReference type="EMBL" id="KZE79703.1"/>
    </source>
</evidence>
<accession>A0A168CU34</accession>
<evidence type="ECO:0000256" key="11">
    <source>
        <dbReference type="ARBA" id="ARBA00049091"/>
    </source>
</evidence>
<evidence type="ECO:0000256" key="7">
    <source>
        <dbReference type="ARBA" id="ARBA00023284"/>
    </source>
</evidence>
<evidence type="ECO:0000256" key="3">
    <source>
        <dbReference type="ARBA" id="ARBA00022559"/>
    </source>
</evidence>
<reference evidence="13 14" key="1">
    <citation type="submission" date="2016-01" db="EMBL/GenBank/DDBJ databases">
        <title>Whole genome sequencing of Myroides marinus L41.</title>
        <authorList>
            <person name="Hong K.W."/>
        </authorList>
    </citation>
    <scope>NUCLEOTIDE SEQUENCE [LARGE SCALE GENOMIC DNA]</scope>
    <source>
        <strain evidence="13 14">L41</strain>
    </source>
</reference>
<organism evidence="13 14">
    <name type="scientific">Myroides marinus</name>
    <dbReference type="NCBI Taxonomy" id="703342"/>
    <lineage>
        <taxon>Bacteria</taxon>
        <taxon>Pseudomonadati</taxon>
        <taxon>Bacteroidota</taxon>
        <taxon>Flavobacteriia</taxon>
        <taxon>Flavobacteriales</taxon>
        <taxon>Flavobacteriaceae</taxon>
        <taxon>Myroides</taxon>
    </lineage>
</organism>
<keyword evidence="5" id="KW-0560">Oxidoreductase</keyword>
<evidence type="ECO:0000256" key="4">
    <source>
        <dbReference type="ARBA" id="ARBA00022862"/>
    </source>
</evidence>